<feature type="compositionally biased region" description="Basic and acidic residues" evidence="7">
    <location>
        <begin position="1"/>
        <end position="26"/>
    </location>
</feature>
<feature type="domain" description="HTH myb-type" evidence="9">
    <location>
        <begin position="146"/>
        <end position="199"/>
    </location>
</feature>
<keyword evidence="5" id="KW-0804">Transcription</keyword>
<dbReference type="PANTHER" id="PTHR48000">
    <property type="entry name" value="OS09G0431300 PROTEIN"/>
    <property type="match status" value="1"/>
</dbReference>
<organism evidence="10 11">
    <name type="scientific">Cuscuta campestris</name>
    <dbReference type="NCBI Taxonomy" id="132261"/>
    <lineage>
        <taxon>Eukaryota</taxon>
        <taxon>Viridiplantae</taxon>
        <taxon>Streptophyta</taxon>
        <taxon>Embryophyta</taxon>
        <taxon>Tracheophyta</taxon>
        <taxon>Spermatophyta</taxon>
        <taxon>Magnoliopsida</taxon>
        <taxon>eudicotyledons</taxon>
        <taxon>Gunneridae</taxon>
        <taxon>Pentapetalae</taxon>
        <taxon>asterids</taxon>
        <taxon>lamiids</taxon>
        <taxon>Solanales</taxon>
        <taxon>Convolvulaceae</taxon>
        <taxon>Cuscuteae</taxon>
        <taxon>Cuscuta</taxon>
        <taxon>Cuscuta subgen. Grammica</taxon>
        <taxon>Cuscuta sect. Cleistogrammica</taxon>
    </lineage>
</organism>
<dbReference type="GO" id="GO:0005634">
    <property type="term" value="C:nucleus"/>
    <property type="evidence" value="ECO:0007669"/>
    <property type="project" value="UniProtKB-SubCell"/>
</dbReference>
<dbReference type="GO" id="GO:0000976">
    <property type="term" value="F:transcription cis-regulatory region binding"/>
    <property type="evidence" value="ECO:0007669"/>
    <property type="project" value="UniProtKB-ARBA"/>
</dbReference>
<dbReference type="SMART" id="SM00717">
    <property type="entry name" value="SANT"/>
    <property type="match status" value="2"/>
</dbReference>
<feature type="domain" description="HTH myb-type" evidence="9">
    <location>
        <begin position="200"/>
        <end position="254"/>
    </location>
</feature>
<dbReference type="PANTHER" id="PTHR48000:SF67">
    <property type="entry name" value="MYB-LIKE DNA-BINDING DOMAIN CONTAINING PROTEIN, EXPRESSED"/>
    <property type="match status" value="1"/>
</dbReference>
<dbReference type="EMBL" id="OOIL02002240">
    <property type="protein sequence ID" value="VFQ81513.1"/>
    <property type="molecule type" value="Genomic_DNA"/>
</dbReference>
<keyword evidence="6" id="KW-0539">Nucleus</keyword>
<dbReference type="PROSITE" id="PS50090">
    <property type="entry name" value="MYB_LIKE"/>
    <property type="match status" value="2"/>
</dbReference>
<evidence type="ECO:0000256" key="7">
    <source>
        <dbReference type="SAM" id="MobiDB-lite"/>
    </source>
</evidence>
<dbReference type="AlphaFoldDB" id="A0A484LY65"/>
<dbReference type="OrthoDB" id="2143914at2759"/>
<keyword evidence="2" id="KW-0677">Repeat</keyword>
<comment type="subcellular location">
    <subcellularLocation>
        <location evidence="1">Nucleus</location>
    </subcellularLocation>
</comment>
<dbReference type="SUPFAM" id="SSF46689">
    <property type="entry name" value="Homeodomain-like"/>
    <property type="match status" value="1"/>
</dbReference>
<dbReference type="InterPro" id="IPR001005">
    <property type="entry name" value="SANT/Myb"/>
</dbReference>
<feature type="region of interest" description="Disordered" evidence="7">
    <location>
        <begin position="1"/>
        <end position="33"/>
    </location>
</feature>
<dbReference type="Pfam" id="PF00249">
    <property type="entry name" value="Myb_DNA-binding"/>
    <property type="match status" value="2"/>
</dbReference>
<keyword evidence="3" id="KW-0805">Transcription regulation</keyword>
<proteinExistence type="predicted"/>
<evidence type="ECO:0000256" key="2">
    <source>
        <dbReference type="ARBA" id="ARBA00022737"/>
    </source>
</evidence>
<keyword evidence="4" id="KW-0238">DNA-binding</keyword>
<dbReference type="InterPro" id="IPR017930">
    <property type="entry name" value="Myb_dom"/>
</dbReference>
<feature type="domain" description="Myb-like" evidence="8">
    <location>
        <begin position="146"/>
        <end position="199"/>
    </location>
</feature>
<accession>A0A484LY65</accession>
<sequence length="478" mass="54024">MTSSSGHDHSDNSEKEQHQNNSEHEVQSSSDLIPHPGVIVPLAYAMPPHDGNGNPMAQMMYPYPDPYYRPIFAPYDTQPYAAQPYPVQPMPASLFGYGLLSSRAEAERMLCLRKYLGGRPAEGGPRTADPAEAEHVLLPRAPCCDKASVKKGPWSPEEDAKLKDFIHKYGTGGNWIALPHKAGLKRCGKSCRLRWLNYLRPNIKHGEFSDEEDRIICTLFASIGSRWSIIAAQLPGRTDNDIKNHWNTKLKKKLINLMITNNHNNYNNQQSRSSITTTTTKSSSSSSSSSSLLFPPPDLQHDEHLPFHCNPAPDTSFSALADQYHHQPYSCTTSLFQNQDHLQQGFLNLTHFGVTNNVVTYVGNNEPKYEPKQEKEEEGDYDFLLLHQQQQQLVMMNTCFHATYGGHFGNFDNRFDEGEILQEHKLFLDYCAGAGSVISDDQQQLQGNEGYFGNNACMNINNDHLETVKKEMMMMRYY</sequence>
<dbReference type="CDD" id="cd00167">
    <property type="entry name" value="SANT"/>
    <property type="match status" value="2"/>
</dbReference>
<protein>
    <recommendedName>
        <fullName evidence="12">Transcription factor</fullName>
    </recommendedName>
</protein>
<feature type="domain" description="Myb-like" evidence="8">
    <location>
        <begin position="200"/>
        <end position="250"/>
    </location>
</feature>
<evidence type="ECO:0008006" key="12">
    <source>
        <dbReference type="Google" id="ProtNLM"/>
    </source>
</evidence>
<evidence type="ECO:0000256" key="3">
    <source>
        <dbReference type="ARBA" id="ARBA00023015"/>
    </source>
</evidence>
<feature type="compositionally biased region" description="Low complexity" evidence="7">
    <location>
        <begin position="265"/>
        <end position="291"/>
    </location>
</feature>
<dbReference type="Gene3D" id="1.10.10.60">
    <property type="entry name" value="Homeodomain-like"/>
    <property type="match status" value="2"/>
</dbReference>
<evidence type="ECO:0000259" key="9">
    <source>
        <dbReference type="PROSITE" id="PS51294"/>
    </source>
</evidence>
<dbReference type="GO" id="GO:0010597">
    <property type="term" value="P:green leaf volatile biosynthetic process"/>
    <property type="evidence" value="ECO:0007669"/>
    <property type="project" value="UniProtKB-ARBA"/>
</dbReference>
<dbReference type="FunFam" id="1.10.10.60:FF:000015">
    <property type="entry name" value="Transcription factor RAX3"/>
    <property type="match status" value="1"/>
</dbReference>
<evidence type="ECO:0000259" key="8">
    <source>
        <dbReference type="PROSITE" id="PS50090"/>
    </source>
</evidence>
<dbReference type="InterPro" id="IPR009057">
    <property type="entry name" value="Homeodomain-like_sf"/>
</dbReference>
<evidence type="ECO:0000256" key="5">
    <source>
        <dbReference type="ARBA" id="ARBA00023163"/>
    </source>
</evidence>
<evidence type="ECO:0000313" key="10">
    <source>
        <dbReference type="EMBL" id="VFQ81513.1"/>
    </source>
</evidence>
<evidence type="ECO:0000313" key="11">
    <source>
        <dbReference type="Proteomes" id="UP000595140"/>
    </source>
</evidence>
<name>A0A484LY65_9ASTE</name>
<dbReference type="Proteomes" id="UP000595140">
    <property type="component" value="Unassembled WGS sequence"/>
</dbReference>
<evidence type="ECO:0000256" key="4">
    <source>
        <dbReference type="ARBA" id="ARBA00023125"/>
    </source>
</evidence>
<evidence type="ECO:0000256" key="1">
    <source>
        <dbReference type="ARBA" id="ARBA00004123"/>
    </source>
</evidence>
<evidence type="ECO:0000256" key="6">
    <source>
        <dbReference type="ARBA" id="ARBA00023242"/>
    </source>
</evidence>
<dbReference type="PROSITE" id="PS51294">
    <property type="entry name" value="HTH_MYB"/>
    <property type="match status" value="2"/>
</dbReference>
<keyword evidence="11" id="KW-1185">Reference proteome</keyword>
<feature type="region of interest" description="Disordered" evidence="7">
    <location>
        <begin position="265"/>
        <end position="295"/>
    </location>
</feature>
<gene>
    <name evidence="10" type="ORF">CCAM_LOCUS23289</name>
</gene>
<reference evidence="10 11" key="1">
    <citation type="submission" date="2018-04" db="EMBL/GenBank/DDBJ databases">
        <authorList>
            <person name="Vogel A."/>
        </authorList>
    </citation>
    <scope>NUCLEOTIDE SEQUENCE [LARGE SCALE GENOMIC DNA]</scope>
</reference>